<evidence type="ECO:0000313" key="3">
    <source>
        <dbReference type="Proteomes" id="UP000238954"/>
    </source>
</evidence>
<sequence>MCSGQASSGTAGCAAPPPGGPQDSLTEVELTWIEGRLEQWIRFGRIAAERILSRSTKRVDFRPGATFAFVRWTSNDYGTVHSSIVIATAVATGAPYSTLPFVRPGADLLLRIDGWQKVQQVLQAIDAVEATGVDACDAAPDHWRHVGNRIATGMPFRPYGSDRHSAWLRRRAIEA</sequence>
<dbReference type="Pfam" id="PF11000">
    <property type="entry name" value="DUF2840"/>
    <property type="match status" value="1"/>
</dbReference>
<dbReference type="InterPro" id="IPR021263">
    <property type="entry name" value="DUF2840"/>
</dbReference>
<keyword evidence="2" id="KW-0326">Glycosidase</keyword>
<feature type="compositionally biased region" description="Low complexity" evidence="1">
    <location>
        <begin position="1"/>
        <end position="14"/>
    </location>
</feature>
<feature type="region of interest" description="Disordered" evidence="1">
    <location>
        <begin position="1"/>
        <end position="24"/>
    </location>
</feature>
<dbReference type="Proteomes" id="UP000238954">
    <property type="component" value="Chromosome"/>
</dbReference>
<proteinExistence type="predicted"/>
<dbReference type="AlphaFoldDB" id="A0A2S8B0L1"/>
<keyword evidence="2" id="KW-0378">Hydrolase</keyword>
<dbReference type="GO" id="GO:0016798">
    <property type="term" value="F:hydrolase activity, acting on glycosyl bonds"/>
    <property type="evidence" value="ECO:0007669"/>
    <property type="project" value="UniProtKB-KW"/>
</dbReference>
<protein>
    <submittedName>
        <fullName evidence="2">Glycosidase</fullName>
    </submittedName>
</protein>
<gene>
    <name evidence="2" type="ORF">CVO77_12390</name>
</gene>
<comment type="caution">
    <text evidence="2">The sequence shown here is derived from an EMBL/GenBank/DDBJ whole genome shotgun (WGS) entry which is preliminary data.</text>
</comment>
<dbReference type="OrthoDB" id="9810432at2"/>
<keyword evidence="3" id="KW-1185">Reference proteome</keyword>
<reference evidence="3" key="1">
    <citation type="submission" date="2017-11" db="EMBL/GenBank/DDBJ databases">
        <title>The complete genome sequence of Sphingopyxis pomeranensis sp. nov. strain WS5A3p.</title>
        <authorList>
            <person name="Kaminski M.A."/>
        </authorList>
    </citation>
    <scope>NUCLEOTIDE SEQUENCE [LARGE SCALE GENOMIC DNA]</scope>
    <source>
        <strain evidence="3">WS5A3p</strain>
    </source>
</reference>
<accession>A0A2S8B0L1</accession>
<organism evidence="2 3">
    <name type="scientific">Sphingopyxis lindanitolerans</name>
    <dbReference type="NCBI Taxonomy" id="2054227"/>
    <lineage>
        <taxon>Bacteria</taxon>
        <taxon>Pseudomonadati</taxon>
        <taxon>Pseudomonadota</taxon>
        <taxon>Alphaproteobacteria</taxon>
        <taxon>Sphingomonadales</taxon>
        <taxon>Sphingomonadaceae</taxon>
        <taxon>Sphingopyxis</taxon>
    </lineage>
</organism>
<evidence type="ECO:0000313" key="2">
    <source>
        <dbReference type="EMBL" id="PQM25906.1"/>
    </source>
</evidence>
<dbReference type="RefSeq" id="WP_105999328.1">
    <property type="nucleotide sequence ID" value="NZ_CM009578.1"/>
</dbReference>
<evidence type="ECO:0000256" key="1">
    <source>
        <dbReference type="SAM" id="MobiDB-lite"/>
    </source>
</evidence>
<name>A0A2S8B0L1_9SPHN</name>
<dbReference type="EMBL" id="PHFW01000003">
    <property type="protein sequence ID" value="PQM25906.1"/>
    <property type="molecule type" value="Genomic_DNA"/>
</dbReference>